<gene>
    <name evidence="4" type="ORF">Mal4_03590</name>
</gene>
<keyword evidence="5" id="KW-1185">Reference proteome</keyword>
<name>A0A517Z0S0_9PLAN</name>
<evidence type="ECO:0000256" key="1">
    <source>
        <dbReference type="SAM" id="MobiDB-lite"/>
    </source>
</evidence>
<dbReference type="KEGG" id="mri:Mal4_03590"/>
<sequence precursor="true">MHRLSARVVHVSLAVSLTAISLAPVFAATYFPSQNGPWYLLAGHMLTHLFDPAYDYSQHYAANLHAIPHILHTVLVSAFAVIVPTLWAQKLALSVYVIGLPLSIFYFLGAAAPKQRWLGFFSFLMIHTYCFYRGYHNFSLSIPLYFATLGCWLRALDRPSGVRYVVTLVLVSLTYLSHLFTFGILAASMGWYLLCTTRRFWYSTGTAIRFTWPGWLMMLEFVWLNSQINTWVDTTERVWLAPHTAIEYFFRKYFYTTSIPVYLIGAACSLWVIGLLGVAMYRAFRSDRPIWDALLSRPWLSLTCILGICYFFLPWKFLNWHYVNVRLVPFIVGLSLAAVGHHLATTSRPRLQRWYIGSCAVSTILISVLMFGEVRTMNGMLDEYTAAIPYLPRNSRLLPINSVNPQVGQVRPLTRAYEYYHISRGGVNGTGAAIYNTLVPVRYRVYPDDSTLPKYQDGFEVAELDGLLRYYDAILIWGYDPALVENLTGLGCETAFSSKNLVLLTCPVEDAAAESLHARTRTESTESLPAHPPRTTSISPPTSSK</sequence>
<proteinExistence type="predicted"/>
<feature type="transmembrane region" description="Helical" evidence="2">
    <location>
        <begin position="355"/>
        <end position="372"/>
    </location>
</feature>
<feature type="transmembrane region" description="Helical" evidence="2">
    <location>
        <begin position="66"/>
        <end position="87"/>
    </location>
</feature>
<evidence type="ECO:0000256" key="3">
    <source>
        <dbReference type="SAM" id="SignalP"/>
    </source>
</evidence>
<keyword evidence="2" id="KW-1133">Transmembrane helix</keyword>
<organism evidence="4 5">
    <name type="scientific">Maioricimonas rarisocia</name>
    <dbReference type="NCBI Taxonomy" id="2528026"/>
    <lineage>
        <taxon>Bacteria</taxon>
        <taxon>Pseudomonadati</taxon>
        <taxon>Planctomycetota</taxon>
        <taxon>Planctomycetia</taxon>
        <taxon>Planctomycetales</taxon>
        <taxon>Planctomycetaceae</taxon>
        <taxon>Maioricimonas</taxon>
    </lineage>
</organism>
<dbReference type="AlphaFoldDB" id="A0A517Z0S0"/>
<feature type="region of interest" description="Disordered" evidence="1">
    <location>
        <begin position="515"/>
        <end position="545"/>
    </location>
</feature>
<protein>
    <recommendedName>
        <fullName evidence="6">Glycosyltransferase RgtA/B/C/D-like domain-containing protein</fullName>
    </recommendedName>
</protein>
<feature type="chain" id="PRO_5022128687" description="Glycosyltransferase RgtA/B/C/D-like domain-containing protein" evidence="3">
    <location>
        <begin position="28"/>
        <end position="545"/>
    </location>
</feature>
<accession>A0A517Z0S0</accession>
<dbReference type="OrthoDB" id="265113at2"/>
<reference evidence="4 5" key="1">
    <citation type="submission" date="2019-02" db="EMBL/GenBank/DDBJ databases">
        <title>Deep-cultivation of Planctomycetes and their phenomic and genomic characterization uncovers novel biology.</title>
        <authorList>
            <person name="Wiegand S."/>
            <person name="Jogler M."/>
            <person name="Boedeker C."/>
            <person name="Pinto D."/>
            <person name="Vollmers J."/>
            <person name="Rivas-Marin E."/>
            <person name="Kohn T."/>
            <person name="Peeters S.H."/>
            <person name="Heuer A."/>
            <person name="Rast P."/>
            <person name="Oberbeckmann S."/>
            <person name="Bunk B."/>
            <person name="Jeske O."/>
            <person name="Meyerdierks A."/>
            <person name="Storesund J.E."/>
            <person name="Kallscheuer N."/>
            <person name="Luecker S."/>
            <person name="Lage O.M."/>
            <person name="Pohl T."/>
            <person name="Merkel B.J."/>
            <person name="Hornburger P."/>
            <person name="Mueller R.-W."/>
            <person name="Bruemmer F."/>
            <person name="Labrenz M."/>
            <person name="Spormann A.M."/>
            <person name="Op den Camp H."/>
            <person name="Overmann J."/>
            <person name="Amann R."/>
            <person name="Jetten M.S.M."/>
            <person name="Mascher T."/>
            <person name="Medema M.H."/>
            <person name="Devos D.P."/>
            <person name="Kaster A.-K."/>
            <person name="Ovreas L."/>
            <person name="Rohde M."/>
            <person name="Galperin M.Y."/>
            <person name="Jogler C."/>
        </authorList>
    </citation>
    <scope>NUCLEOTIDE SEQUENCE [LARGE SCALE GENOMIC DNA]</scope>
    <source>
        <strain evidence="4 5">Mal4</strain>
    </source>
</reference>
<dbReference type="EMBL" id="CP036275">
    <property type="protein sequence ID" value="QDU36076.1"/>
    <property type="molecule type" value="Genomic_DNA"/>
</dbReference>
<feature type="transmembrane region" description="Helical" evidence="2">
    <location>
        <begin position="259"/>
        <end position="281"/>
    </location>
</feature>
<keyword evidence="2" id="KW-0472">Membrane</keyword>
<keyword evidence="2" id="KW-0812">Transmembrane</keyword>
<feature type="transmembrane region" description="Helical" evidence="2">
    <location>
        <begin position="175"/>
        <end position="194"/>
    </location>
</feature>
<dbReference type="RefSeq" id="WP_145366779.1">
    <property type="nucleotide sequence ID" value="NZ_CP036275.1"/>
</dbReference>
<evidence type="ECO:0000313" key="4">
    <source>
        <dbReference type="EMBL" id="QDU36076.1"/>
    </source>
</evidence>
<feature type="transmembrane region" description="Helical" evidence="2">
    <location>
        <begin position="325"/>
        <end position="343"/>
    </location>
</feature>
<feature type="signal peptide" evidence="3">
    <location>
        <begin position="1"/>
        <end position="27"/>
    </location>
</feature>
<feature type="transmembrane region" description="Helical" evidence="2">
    <location>
        <begin position="93"/>
        <end position="113"/>
    </location>
</feature>
<keyword evidence="3" id="KW-0732">Signal</keyword>
<feature type="transmembrane region" description="Helical" evidence="2">
    <location>
        <begin position="134"/>
        <end position="155"/>
    </location>
</feature>
<evidence type="ECO:0000256" key="2">
    <source>
        <dbReference type="SAM" id="Phobius"/>
    </source>
</evidence>
<feature type="transmembrane region" description="Helical" evidence="2">
    <location>
        <begin position="206"/>
        <end position="224"/>
    </location>
</feature>
<feature type="compositionally biased region" description="Low complexity" evidence="1">
    <location>
        <begin position="533"/>
        <end position="545"/>
    </location>
</feature>
<feature type="transmembrane region" description="Helical" evidence="2">
    <location>
        <begin position="293"/>
        <end position="313"/>
    </location>
</feature>
<evidence type="ECO:0000313" key="5">
    <source>
        <dbReference type="Proteomes" id="UP000320496"/>
    </source>
</evidence>
<dbReference type="Proteomes" id="UP000320496">
    <property type="component" value="Chromosome"/>
</dbReference>
<evidence type="ECO:0008006" key="6">
    <source>
        <dbReference type="Google" id="ProtNLM"/>
    </source>
</evidence>